<evidence type="ECO:0000256" key="1">
    <source>
        <dbReference type="ARBA" id="ARBA00005495"/>
    </source>
</evidence>
<accession>A0A3B1ACA7</accession>
<keyword evidence="4" id="KW-0456">Lyase</keyword>
<feature type="domain" description="CENP-V/GFA" evidence="5">
    <location>
        <begin position="6"/>
        <end position="123"/>
    </location>
</feature>
<gene>
    <name evidence="6" type="ORF">MNBD_GAMMA23-582</name>
</gene>
<evidence type="ECO:0000256" key="2">
    <source>
        <dbReference type="ARBA" id="ARBA00022723"/>
    </source>
</evidence>
<reference evidence="6" key="1">
    <citation type="submission" date="2018-06" db="EMBL/GenBank/DDBJ databases">
        <authorList>
            <person name="Zhirakovskaya E."/>
        </authorList>
    </citation>
    <scope>NUCLEOTIDE SEQUENCE</scope>
</reference>
<dbReference type="AlphaFoldDB" id="A0A3B1ACA7"/>
<organism evidence="6">
    <name type="scientific">hydrothermal vent metagenome</name>
    <dbReference type="NCBI Taxonomy" id="652676"/>
    <lineage>
        <taxon>unclassified sequences</taxon>
        <taxon>metagenomes</taxon>
        <taxon>ecological metagenomes</taxon>
    </lineage>
</organism>
<dbReference type="GO" id="GO:0046872">
    <property type="term" value="F:metal ion binding"/>
    <property type="evidence" value="ECO:0007669"/>
    <property type="project" value="UniProtKB-KW"/>
</dbReference>
<dbReference type="PROSITE" id="PS51891">
    <property type="entry name" value="CENP_V_GFA"/>
    <property type="match status" value="1"/>
</dbReference>
<dbReference type="GO" id="GO:0016846">
    <property type="term" value="F:carbon-sulfur lyase activity"/>
    <property type="evidence" value="ECO:0007669"/>
    <property type="project" value="InterPro"/>
</dbReference>
<keyword evidence="3" id="KW-0862">Zinc</keyword>
<proteinExistence type="inferred from homology"/>
<dbReference type="InterPro" id="IPR011057">
    <property type="entry name" value="Mss4-like_sf"/>
</dbReference>
<keyword evidence="2" id="KW-0479">Metal-binding</keyword>
<comment type="similarity">
    <text evidence="1">Belongs to the Gfa family.</text>
</comment>
<evidence type="ECO:0000259" key="5">
    <source>
        <dbReference type="PROSITE" id="PS51891"/>
    </source>
</evidence>
<dbReference type="Gene3D" id="3.90.1590.10">
    <property type="entry name" value="glutathione-dependent formaldehyde- activating enzyme (gfa)"/>
    <property type="match status" value="1"/>
</dbReference>
<dbReference type="InterPro" id="IPR006913">
    <property type="entry name" value="CENP-V/GFA"/>
</dbReference>
<dbReference type="PANTHER" id="PTHR33337">
    <property type="entry name" value="GFA DOMAIN-CONTAINING PROTEIN"/>
    <property type="match status" value="1"/>
</dbReference>
<evidence type="ECO:0000313" key="6">
    <source>
        <dbReference type="EMBL" id="VAW97663.1"/>
    </source>
</evidence>
<protein>
    <recommendedName>
        <fullName evidence="5">CENP-V/GFA domain-containing protein</fullName>
    </recommendedName>
</protein>
<evidence type="ECO:0000256" key="3">
    <source>
        <dbReference type="ARBA" id="ARBA00022833"/>
    </source>
</evidence>
<name>A0A3B1ACA7_9ZZZZ</name>
<dbReference type="PANTHER" id="PTHR33337:SF40">
    <property type="entry name" value="CENP-V_GFA DOMAIN-CONTAINING PROTEIN-RELATED"/>
    <property type="match status" value="1"/>
</dbReference>
<evidence type="ECO:0000256" key="4">
    <source>
        <dbReference type="ARBA" id="ARBA00023239"/>
    </source>
</evidence>
<sequence length="138" mass="15524">MEQIKVTGSCLCGEVRYQYSGPVKVFQYCHCTRCQKFTGSAHAANIIIDPEHFQWLKGNESVGRFELVGAKHFATSFCKNCGSSLPWKTQSGKAVVIPAGTLDEDPRVSPMHNIYFANKAPWYKETCELVKYDELPVK</sequence>
<dbReference type="SUPFAM" id="SSF51316">
    <property type="entry name" value="Mss4-like"/>
    <property type="match status" value="1"/>
</dbReference>
<dbReference type="Pfam" id="PF04828">
    <property type="entry name" value="GFA"/>
    <property type="match status" value="1"/>
</dbReference>
<dbReference type="EMBL" id="UOFT01000061">
    <property type="protein sequence ID" value="VAW97663.1"/>
    <property type="molecule type" value="Genomic_DNA"/>
</dbReference>